<sequence>MTTDVERLIVRLEATQAKFEKQLAQANQTANRRSRQIEARFARMNKNLSRSFSGLGSTLTKAFAVAGGIRGVQTLLDSATRIDNALKVAGLSGAELEKVYGRLRESAIKNAAPLETLVTLYGRASLVQKELNVSQEEMLNFTDKIALALRVSGQSAAESSGAILQLSQALGSGVVRAEEFNSVLEGALPIAQAAAAGLKEAGGSVSRLRQLVVDGKISSEAFFRAFEAGSVILEEKVAGASLTTSQALENVRTASIDAMRDFAKGSLAAESIGDAFQMLADVINGTDFEAFGEEVRKVLGWLNDLREGIEWVRNLAPAIGSALGTDRLGEMLTGGAVSKEFLGGAITVQSTRALQKRIDNAFADTVDTAGALTEKTLRDWADRNNLSSPVAGGKVERIPERETVSPVSLSDFSVPSGKSGGGSRGSRRGREDSFARETRQIQDRTAAILAETQAQSQLNPLINDYGYAVEFAAAKQELINAAKQAGLSITPQLEQNIEQLASSYAQASADAERMAEKQERVRKTSEDLRDLGKDVFSGFISDMRNGVDAAEALSNALNKIADKLIEMALSNLFSGLGGGGGLLGLFGFAKGGIAANGKPVPLPRYANGGVSRSAAIFGEAGPEAAVPLPDGRRIPVDLRVPQGMSGQGGGNSTVQVVLSPDLEARILEQAAGQSVKIVQAAAPGIVDTSTAATQAASRNRPGFFR</sequence>
<organism evidence="4 5">
    <name type="scientific">Nitratireductor indicus C115</name>
    <dbReference type="NCBI Taxonomy" id="1231190"/>
    <lineage>
        <taxon>Bacteria</taxon>
        <taxon>Pseudomonadati</taxon>
        <taxon>Pseudomonadota</taxon>
        <taxon>Alphaproteobacteria</taxon>
        <taxon>Hyphomicrobiales</taxon>
        <taxon>Phyllobacteriaceae</taxon>
        <taxon>Nitratireductor</taxon>
    </lineage>
</organism>
<feature type="coiled-coil region" evidence="1">
    <location>
        <begin position="9"/>
        <end position="47"/>
    </location>
</feature>
<dbReference type="EMBL" id="AMSI01000034">
    <property type="protein sequence ID" value="EKF39919.1"/>
    <property type="molecule type" value="Genomic_DNA"/>
</dbReference>
<dbReference type="PATRIC" id="fig|1231190.3.peg.4844"/>
<dbReference type="NCBIfam" id="TIGR02675">
    <property type="entry name" value="tape_meas_nterm"/>
    <property type="match status" value="1"/>
</dbReference>
<keyword evidence="1" id="KW-0175">Coiled coil</keyword>
<dbReference type="Proteomes" id="UP000007374">
    <property type="component" value="Unassembled WGS sequence"/>
</dbReference>
<keyword evidence="5" id="KW-1185">Reference proteome</keyword>
<feature type="domain" description="Tape measure protein N-terminal" evidence="3">
    <location>
        <begin position="72"/>
        <end position="263"/>
    </location>
</feature>
<proteinExistence type="predicted"/>
<name>K2NPY2_9HYPH</name>
<evidence type="ECO:0000256" key="2">
    <source>
        <dbReference type="SAM" id="MobiDB-lite"/>
    </source>
</evidence>
<reference evidence="4 5" key="1">
    <citation type="journal article" date="2012" name="J. Bacteriol.">
        <title>Genome Sequence of Nitratireductor indicus Type Strain C115.</title>
        <authorList>
            <person name="Lai Q."/>
            <person name="Li G."/>
            <person name="Yu Z."/>
            <person name="Shao Z."/>
        </authorList>
    </citation>
    <scope>NUCLEOTIDE SEQUENCE [LARGE SCALE GENOMIC DNA]</scope>
    <source>
        <strain evidence="4 5">C115</strain>
    </source>
</reference>
<dbReference type="AlphaFoldDB" id="K2NPY2"/>
<dbReference type="STRING" id="721133.SAMN05216176_12517"/>
<feature type="compositionally biased region" description="Basic and acidic residues" evidence="2">
    <location>
        <begin position="428"/>
        <end position="437"/>
    </location>
</feature>
<gene>
    <name evidence="4" type="ORF">NA8A_23544</name>
</gene>
<comment type="caution">
    <text evidence="4">The sequence shown here is derived from an EMBL/GenBank/DDBJ whole genome shotgun (WGS) entry which is preliminary data.</text>
</comment>
<feature type="coiled-coil region" evidence="1">
    <location>
        <begin position="497"/>
        <end position="534"/>
    </location>
</feature>
<protein>
    <submittedName>
        <fullName evidence="4">Phage tape measure protein</fullName>
    </submittedName>
</protein>
<dbReference type="Pfam" id="PF20155">
    <property type="entry name" value="TMP_3"/>
    <property type="match status" value="1"/>
</dbReference>
<evidence type="ECO:0000256" key="1">
    <source>
        <dbReference type="SAM" id="Coils"/>
    </source>
</evidence>
<feature type="region of interest" description="Disordered" evidence="2">
    <location>
        <begin position="388"/>
        <end position="437"/>
    </location>
</feature>
<evidence type="ECO:0000259" key="3">
    <source>
        <dbReference type="Pfam" id="PF20155"/>
    </source>
</evidence>
<dbReference type="InterPro" id="IPR013491">
    <property type="entry name" value="Tape_meas_N"/>
</dbReference>
<accession>K2NPY2</accession>
<evidence type="ECO:0000313" key="5">
    <source>
        <dbReference type="Proteomes" id="UP000007374"/>
    </source>
</evidence>
<dbReference type="eggNOG" id="COG3064">
    <property type="taxonomic scope" value="Bacteria"/>
</dbReference>
<feature type="compositionally biased region" description="Basic and acidic residues" evidence="2">
    <location>
        <begin position="394"/>
        <end position="403"/>
    </location>
</feature>
<dbReference type="eggNOG" id="COG5281">
    <property type="taxonomic scope" value="Bacteria"/>
</dbReference>
<evidence type="ECO:0000313" key="4">
    <source>
        <dbReference type="EMBL" id="EKF39919.1"/>
    </source>
</evidence>